<proteinExistence type="predicted"/>
<dbReference type="InterPro" id="IPR007278">
    <property type="entry name" value="DUF397"/>
</dbReference>
<gene>
    <name evidence="2" type="ORF">PV517_06505</name>
</gene>
<name>A0ABU4KZ37_9ACTN</name>
<dbReference type="Proteomes" id="UP001271723">
    <property type="component" value="Unassembled WGS sequence"/>
</dbReference>
<protein>
    <submittedName>
        <fullName evidence="2">DUF397 domain-containing protein</fullName>
    </submittedName>
</protein>
<evidence type="ECO:0000313" key="2">
    <source>
        <dbReference type="EMBL" id="MDX2908355.1"/>
    </source>
</evidence>
<dbReference type="EMBL" id="JARAVY010000002">
    <property type="protein sequence ID" value="MDX2908355.1"/>
    <property type="molecule type" value="Genomic_DNA"/>
</dbReference>
<keyword evidence="3" id="KW-1185">Reference proteome</keyword>
<comment type="caution">
    <text evidence="2">The sequence shown here is derived from an EMBL/GenBank/DDBJ whole genome shotgun (WGS) entry which is preliminary data.</text>
</comment>
<reference evidence="2 3" key="1">
    <citation type="journal article" date="2023" name="Microb. Genom.">
        <title>Mesoterricola silvestris gen. nov., sp. nov., Mesoterricola sediminis sp. nov., Geothrix oryzae sp. nov., Geothrix edaphica sp. nov., Geothrix rubra sp. nov., and Geothrix limicola sp. nov., six novel members of Acidobacteriota isolated from soils.</title>
        <authorList>
            <person name="Weisberg A.J."/>
            <person name="Pearce E."/>
            <person name="Kramer C.G."/>
            <person name="Chang J.H."/>
            <person name="Clarke C.R."/>
        </authorList>
    </citation>
    <scope>NUCLEOTIDE SEQUENCE [LARGE SCALE GENOMIC DNA]</scope>
    <source>
        <strain evidence="2 3">NRRL_B-2795</strain>
    </source>
</reference>
<feature type="domain" description="DUF397" evidence="1">
    <location>
        <begin position="27"/>
        <end position="78"/>
    </location>
</feature>
<evidence type="ECO:0000259" key="1">
    <source>
        <dbReference type="Pfam" id="PF04149"/>
    </source>
</evidence>
<dbReference type="RefSeq" id="WP_267299445.1">
    <property type="nucleotide sequence ID" value="NZ_JAGJBZ010000002.1"/>
</dbReference>
<evidence type="ECO:0000313" key="3">
    <source>
        <dbReference type="Proteomes" id="UP001271723"/>
    </source>
</evidence>
<sequence length="86" mass="9131">MTRSELSWSKSTYSSAQGDNCVEIALPWRKSTYSGTQGDDCVEVAASPTTIHVRDSTRPTGPALALTPSSWAPFIAQAGDFGPDVP</sequence>
<accession>A0ABU4KZ37</accession>
<feature type="domain" description="DUF397" evidence="1">
    <location>
        <begin position="7"/>
        <end position="25"/>
    </location>
</feature>
<organism evidence="2 3">
    <name type="scientific">Streptomyces griseiscabiei</name>
    <dbReference type="NCBI Taxonomy" id="2993540"/>
    <lineage>
        <taxon>Bacteria</taxon>
        <taxon>Bacillati</taxon>
        <taxon>Actinomycetota</taxon>
        <taxon>Actinomycetes</taxon>
        <taxon>Kitasatosporales</taxon>
        <taxon>Streptomycetaceae</taxon>
        <taxon>Streptomyces</taxon>
    </lineage>
</organism>
<dbReference type="Pfam" id="PF04149">
    <property type="entry name" value="DUF397"/>
    <property type="match status" value="2"/>
</dbReference>